<dbReference type="AlphaFoldDB" id="A0A6N8LWE8"/>
<name>A0A6N8LWE8_9SPHN</name>
<reference evidence="1 2" key="1">
    <citation type="submission" date="2019-12" db="EMBL/GenBank/DDBJ databases">
        <authorList>
            <person name="Zheng J."/>
        </authorList>
    </citation>
    <scope>NUCLEOTIDE SEQUENCE [LARGE SCALE GENOMIC DNA]</scope>
    <source>
        <strain evidence="1 2">DSM 27347</strain>
    </source>
</reference>
<dbReference type="RefSeq" id="WP_160146721.1">
    <property type="nucleotide sequence ID" value="NZ_FNBI01000001.1"/>
</dbReference>
<dbReference type="EMBL" id="WSUT01000005">
    <property type="protein sequence ID" value="MWC45350.1"/>
    <property type="molecule type" value="Genomic_DNA"/>
</dbReference>
<gene>
    <name evidence="1" type="ORF">GQR91_17180</name>
</gene>
<proteinExistence type="predicted"/>
<dbReference type="Proteomes" id="UP000436801">
    <property type="component" value="Unassembled WGS sequence"/>
</dbReference>
<evidence type="ECO:0000313" key="2">
    <source>
        <dbReference type="Proteomes" id="UP000436801"/>
    </source>
</evidence>
<accession>A0A6N8LWE8</accession>
<organism evidence="1 2">
    <name type="scientific">Sphingomonas carotinifaciens</name>
    <dbReference type="NCBI Taxonomy" id="1166323"/>
    <lineage>
        <taxon>Bacteria</taxon>
        <taxon>Pseudomonadati</taxon>
        <taxon>Pseudomonadota</taxon>
        <taxon>Alphaproteobacteria</taxon>
        <taxon>Sphingomonadales</taxon>
        <taxon>Sphingomonadaceae</taxon>
        <taxon>Sphingomonas</taxon>
    </lineage>
</organism>
<comment type="caution">
    <text evidence="1">The sequence shown here is derived from an EMBL/GenBank/DDBJ whole genome shotgun (WGS) entry which is preliminary data.</text>
</comment>
<sequence length="47" mass="5104">MAAKVVAAFGGSWQAVENASELREDGVRVIRRSAIEKAQRESAKRAC</sequence>
<protein>
    <submittedName>
        <fullName evidence="1">Uncharacterized protein</fullName>
    </submittedName>
</protein>
<evidence type="ECO:0000313" key="1">
    <source>
        <dbReference type="EMBL" id="MWC45350.1"/>
    </source>
</evidence>